<dbReference type="InterPro" id="IPR005829">
    <property type="entry name" value="Sugar_transporter_CS"/>
</dbReference>
<dbReference type="PANTHER" id="PTHR43124:SF3">
    <property type="entry name" value="CHLORAMPHENICOL EFFLUX PUMP RV0191"/>
    <property type="match status" value="1"/>
</dbReference>
<dbReference type="HOGENOM" id="CLU_001265_10_6_9"/>
<dbReference type="GO" id="GO:0005886">
    <property type="term" value="C:plasma membrane"/>
    <property type="evidence" value="ECO:0007669"/>
    <property type="project" value="UniProtKB-SubCell"/>
</dbReference>
<dbReference type="PROSITE" id="PS00216">
    <property type="entry name" value="SUGAR_TRANSPORT_1"/>
    <property type="match status" value="1"/>
</dbReference>
<feature type="transmembrane region" description="Helical" evidence="7">
    <location>
        <begin position="91"/>
        <end position="114"/>
    </location>
</feature>
<feature type="transmembrane region" description="Helical" evidence="7">
    <location>
        <begin position="126"/>
        <end position="151"/>
    </location>
</feature>
<feature type="transmembrane region" description="Helical" evidence="7">
    <location>
        <begin position="277"/>
        <end position="296"/>
    </location>
</feature>
<dbReference type="PANTHER" id="PTHR43124">
    <property type="entry name" value="PURINE EFFLUX PUMP PBUE"/>
    <property type="match status" value="1"/>
</dbReference>
<evidence type="ECO:0000256" key="4">
    <source>
        <dbReference type="ARBA" id="ARBA00022692"/>
    </source>
</evidence>
<dbReference type="EMBL" id="CP002304">
    <property type="protein sequence ID" value="ADQ15537.1"/>
    <property type="molecule type" value="Genomic_DNA"/>
</dbReference>
<proteinExistence type="predicted"/>
<keyword evidence="6 7" id="KW-0472">Membrane</keyword>
<dbReference type="KEGG" id="has:Halsa_2121"/>
<keyword evidence="10" id="KW-1185">Reference proteome</keyword>
<dbReference type="RefSeq" id="WP_013406605.1">
    <property type="nucleotide sequence ID" value="NC_014654.1"/>
</dbReference>
<keyword evidence="5 7" id="KW-1133">Transmembrane helix</keyword>
<dbReference type="InterPro" id="IPR036259">
    <property type="entry name" value="MFS_trans_sf"/>
</dbReference>
<feature type="transmembrane region" description="Helical" evidence="7">
    <location>
        <begin position="302"/>
        <end position="322"/>
    </location>
</feature>
<feature type="domain" description="Major facilitator superfamily (MFS) profile" evidence="8">
    <location>
        <begin position="2"/>
        <end position="391"/>
    </location>
</feature>
<keyword evidence="4 7" id="KW-0812">Transmembrane</keyword>
<evidence type="ECO:0000256" key="2">
    <source>
        <dbReference type="ARBA" id="ARBA00022448"/>
    </source>
</evidence>
<evidence type="ECO:0000256" key="5">
    <source>
        <dbReference type="ARBA" id="ARBA00022989"/>
    </source>
</evidence>
<evidence type="ECO:0000256" key="3">
    <source>
        <dbReference type="ARBA" id="ARBA00022475"/>
    </source>
</evidence>
<keyword evidence="3" id="KW-1003">Cell membrane</keyword>
<protein>
    <submittedName>
        <fullName evidence="9">Major facilitator superfamily MFS_1</fullName>
    </submittedName>
</protein>
<feature type="transmembrane region" description="Helical" evidence="7">
    <location>
        <begin position="244"/>
        <end position="265"/>
    </location>
</feature>
<feature type="transmembrane region" description="Helical" evidence="7">
    <location>
        <begin position="68"/>
        <end position="85"/>
    </location>
</feature>
<keyword evidence="2" id="KW-0813">Transport</keyword>
<reference evidence="9 10" key="2">
    <citation type="journal article" date="2011" name="J. Bacteriol.">
        <title>Complete Genome Sequence of the Haloalkaliphilic, Hydrogen Producing Halanaerobium hydrogenoformans.</title>
        <authorList>
            <person name="Brown S.D."/>
            <person name="Begemann M.B."/>
            <person name="Mormile M.R."/>
            <person name="Wall J.D."/>
            <person name="Han C.S."/>
            <person name="Goodwin L.A."/>
            <person name="Pitluck S."/>
            <person name="Land M.L."/>
            <person name="Hauser L.J."/>
            <person name="Elias D.A."/>
        </authorList>
    </citation>
    <scope>NUCLEOTIDE SEQUENCE [LARGE SCALE GENOMIC DNA]</scope>
    <source>
        <strain evidence="10">sapolanicus</strain>
    </source>
</reference>
<feature type="transmembrane region" description="Helical" evidence="7">
    <location>
        <begin position="334"/>
        <end position="359"/>
    </location>
</feature>
<dbReference type="Gene3D" id="1.20.1250.20">
    <property type="entry name" value="MFS general substrate transporter like domains"/>
    <property type="match status" value="1"/>
</dbReference>
<feature type="transmembrane region" description="Helical" evidence="7">
    <location>
        <begin position="42"/>
        <end position="61"/>
    </location>
</feature>
<feature type="transmembrane region" description="Helical" evidence="7">
    <location>
        <begin position="216"/>
        <end position="238"/>
    </location>
</feature>
<reference evidence="9 10" key="1">
    <citation type="submission" date="2010-11" db="EMBL/GenBank/DDBJ databases">
        <title>Complete sequence of Halanaerobium sp. sapolanicus.</title>
        <authorList>
            <consortium name="US DOE Joint Genome Institute"/>
            <person name="Lucas S."/>
            <person name="Copeland A."/>
            <person name="Lapidus A."/>
            <person name="Cheng J.-F."/>
            <person name="Bruce D."/>
            <person name="Goodwin L."/>
            <person name="Pitluck S."/>
            <person name="Davenport K."/>
            <person name="Detter J.C."/>
            <person name="Han C."/>
            <person name="Tapia R."/>
            <person name="Land M."/>
            <person name="Hauser L."/>
            <person name="Jeffries C."/>
            <person name="Kyrpides N."/>
            <person name="Ivanova N."/>
            <person name="Mikhailova N."/>
            <person name="Begemann M.B."/>
            <person name="Mormile M.R."/>
            <person name="Wall J.D."/>
            <person name="Elias D.A."/>
            <person name="Woyke T."/>
        </authorList>
    </citation>
    <scope>NUCLEOTIDE SEQUENCE [LARGE SCALE GENOMIC DNA]</scope>
    <source>
        <strain evidence="10">sapolanicus</strain>
    </source>
</reference>
<evidence type="ECO:0000256" key="7">
    <source>
        <dbReference type="SAM" id="Phobius"/>
    </source>
</evidence>
<dbReference type="SUPFAM" id="SSF103473">
    <property type="entry name" value="MFS general substrate transporter"/>
    <property type="match status" value="1"/>
</dbReference>
<dbReference type="Pfam" id="PF07690">
    <property type="entry name" value="MFS_1"/>
    <property type="match status" value="1"/>
</dbReference>
<feature type="transmembrane region" description="Helical" evidence="7">
    <location>
        <begin position="157"/>
        <end position="174"/>
    </location>
</feature>
<dbReference type="InterPro" id="IPR020846">
    <property type="entry name" value="MFS_dom"/>
</dbReference>
<dbReference type="CDD" id="cd17473">
    <property type="entry name" value="MFS_arabinose_efflux_permease_like"/>
    <property type="match status" value="1"/>
</dbReference>
<dbReference type="AlphaFoldDB" id="E4RJW7"/>
<dbReference type="PRINTS" id="PR01036">
    <property type="entry name" value="TCRTETB"/>
</dbReference>
<accession>E4RJW7</accession>
<sequence>MQLFLVIIMGTFGVMGGALVAPGLPTIGAAFGVEGGTVGLILSVYTISAAFSLPILGYLIDRLGRKKVGLACLIIDGSFGLLSVFSPTFALLLLCRFFQGIGVAGLIPVAMTIIGDLYDGDERLNIMGYLTGTLSLGAVVIPLLGGFLVYIDWRLPFIVYGFSLILAVFFYLFIPETAPALKENPDKEALENRDTSLKKYISSLFEVLKIKSIVEIFGYAFVTYFLLYTVVTFVPIFLNNFHGFGENIAGVALSLQGMFSAIVASRAKLFKNIRWKFKVGGGFILIASALLLFPVWSQGNIIVLMSVVIFGLGMGLLSPVVYDRATDLPPKELSGSVIALFNTMKYIGMSTSPALLGLLVNFMSIQAMFSLVGFVVLAGTLIMLIRTAALN</sequence>
<dbReference type="PROSITE" id="PS50850">
    <property type="entry name" value="MFS"/>
    <property type="match status" value="1"/>
</dbReference>
<dbReference type="Proteomes" id="UP000007434">
    <property type="component" value="Chromosome"/>
</dbReference>
<dbReference type="InterPro" id="IPR011701">
    <property type="entry name" value="MFS"/>
</dbReference>
<evidence type="ECO:0000256" key="6">
    <source>
        <dbReference type="ARBA" id="ARBA00023136"/>
    </source>
</evidence>
<dbReference type="InterPro" id="IPR050189">
    <property type="entry name" value="MFS_Efflux_Transporters"/>
</dbReference>
<name>E4RJW7_HALHG</name>
<evidence type="ECO:0000313" key="10">
    <source>
        <dbReference type="Proteomes" id="UP000007434"/>
    </source>
</evidence>
<dbReference type="eggNOG" id="COG2814">
    <property type="taxonomic scope" value="Bacteria"/>
</dbReference>
<gene>
    <name evidence="9" type="ordered locus">Halsa_2121</name>
</gene>
<dbReference type="STRING" id="656519.Halsa_2121"/>
<comment type="subcellular location">
    <subcellularLocation>
        <location evidence="1">Cell membrane</location>
        <topology evidence="1">Multi-pass membrane protein</topology>
    </subcellularLocation>
</comment>
<dbReference type="GO" id="GO:0022857">
    <property type="term" value="F:transmembrane transporter activity"/>
    <property type="evidence" value="ECO:0007669"/>
    <property type="project" value="InterPro"/>
</dbReference>
<feature type="transmembrane region" description="Helical" evidence="7">
    <location>
        <begin position="365"/>
        <end position="385"/>
    </location>
</feature>
<evidence type="ECO:0000313" key="9">
    <source>
        <dbReference type="EMBL" id="ADQ15537.1"/>
    </source>
</evidence>
<organism evidence="9 10">
    <name type="scientific">Halanaerobium hydrogeniformans</name>
    <name type="common">Halanaerobium sp. (strain sapolanicus)</name>
    <dbReference type="NCBI Taxonomy" id="656519"/>
    <lineage>
        <taxon>Bacteria</taxon>
        <taxon>Bacillati</taxon>
        <taxon>Bacillota</taxon>
        <taxon>Clostridia</taxon>
        <taxon>Halanaerobiales</taxon>
        <taxon>Halanaerobiaceae</taxon>
        <taxon>Halanaerobium</taxon>
    </lineage>
</organism>
<evidence type="ECO:0000256" key="1">
    <source>
        <dbReference type="ARBA" id="ARBA00004651"/>
    </source>
</evidence>
<evidence type="ECO:0000259" key="8">
    <source>
        <dbReference type="PROSITE" id="PS50850"/>
    </source>
</evidence>